<dbReference type="AlphaFoldDB" id="R7G7V9"/>
<sequence>MGVLINMLNDESANTVQKISVLDIDEISPNPLNHAPIINIEELAAAIKENGLQNPLHVYKKGNHDYVLINGERRYSALKLLDIDEVPVIIKPSPASEIEEKLMILDANAQRDETPEYKQQRAKEYEEIYHHLKANNMIPTGTLKIDWIGTHMGLSGRQVQRYLKKDNPKEKKSQSNEEYYADLAEDFRSKLKTKVTFKKNSFTIGFKNEQELNRILEILDIT</sequence>
<dbReference type="GO" id="GO:0007059">
    <property type="term" value="P:chromosome segregation"/>
    <property type="evidence" value="ECO:0007669"/>
    <property type="project" value="TreeGrafter"/>
</dbReference>
<feature type="domain" description="ParB-like N-terminal" evidence="1">
    <location>
        <begin position="20"/>
        <end position="108"/>
    </location>
</feature>
<proteinExistence type="predicted"/>
<protein>
    <recommendedName>
        <fullName evidence="1">ParB-like N-terminal domain-containing protein</fullName>
    </recommendedName>
</protein>
<accession>R7G7V9</accession>
<dbReference type="InterPro" id="IPR036086">
    <property type="entry name" value="ParB/Sulfiredoxin_sf"/>
</dbReference>
<dbReference type="EMBL" id="CBIN010000186">
    <property type="protein sequence ID" value="CDE23041.1"/>
    <property type="molecule type" value="Genomic_DNA"/>
</dbReference>
<organism evidence="2 3">
    <name type="scientific">Amedibacillus dolichus CAG:375</name>
    <dbReference type="NCBI Taxonomy" id="1263076"/>
    <lineage>
        <taxon>Bacteria</taxon>
        <taxon>Bacillati</taxon>
        <taxon>Bacillota</taxon>
        <taxon>Erysipelotrichia</taxon>
        <taxon>Erysipelotrichales</taxon>
        <taxon>Erysipelotrichaceae</taxon>
        <taxon>Amedibacillus</taxon>
    </lineage>
</organism>
<dbReference type="RefSeq" id="WP_022420762.1">
    <property type="nucleotide sequence ID" value="NZ_FR898595.1"/>
</dbReference>
<dbReference type="Gene3D" id="3.90.1530.10">
    <property type="entry name" value="Conserved hypothetical protein from pyrococcus furiosus pfu- 392566-001, ParB domain"/>
    <property type="match status" value="1"/>
</dbReference>
<dbReference type="PANTHER" id="PTHR33375">
    <property type="entry name" value="CHROMOSOME-PARTITIONING PROTEIN PARB-RELATED"/>
    <property type="match status" value="1"/>
</dbReference>
<reference evidence="2" key="1">
    <citation type="submission" date="2012-11" db="EMBL/GenBank/DDBJ databases">
        <title>Dependencies among metagenomic species, viruses, plasmids and units of genetic variation.</title>
        <authorList>
            <person name="Nielsen H.B."/>
            <person name="Almeida M."/>
            <person name="Juncker A.S."/>
            <person name="Rasmussen S."/>
            <person name="Li J."/>
            <person name="Sunagawa S."/>
            <person name="Plichta D."/>
            <person name="Gautier L."/>
            <person name="Le Chatelier E."/>
            <person name="Peletier E."/>
            <person name="Bonde I."/>
            <person name="Nielsen T."/>
            <person name="Manichanh C."/>
            <person name="Arumugam M."/>
            <person name="Batto J."/>
            <person name="Santos M.B.Q.D."/>
            <person name="Blom N."/>
            <person name="Borruel N."/>
            <person name="Burgdorf K.S."/>
            <person name="Boumezbeur F."/>
            <person name="Casellas F."/>
            <person name="Dore J."/>
            <person name="Guarner F."/>
            <person name="Hansen T."/>
            <person name="Hildebrand F."/>
            <person name="Kaas R.S."/>
            <person name="Kennedy S."/>
            <person name="Kristiansen K."/>
            <person name="Kultima J.R."/>
            <person name="Leonard P."/>
            <person name="Levenez F."/>
            <person name="Lund O."/>
            <person name="Moumen B."/>
            <person name="Le Paslier D."/>
            <person name="Pons N."/>
            <person name="Pedersen O."/>
            <person name="Prifti E."/>
            <person name="Qin J."/>
            <person name="Raes J."/>
            <person name="Tap J."/>
            <person name="Tims S."/>
            <person name="Ussery D.W."/>
            <person name="Yamada T."/>
            <person name="MetaHit consortium"/>
            <person name="Renault P."/>
            <person name="Sicheritz-Ponten T."/>
            <person name="Bork P."/>
            <person name="Wang J."/>
            <person name="Brunak S."/>
            <person name="Ehrlich S.D."/>
        </authorList>
    </citation>
    <scope>NUCLEOTIDE SEQUENCE [LARGE SCALE GENOMIC DNA]</scope>
</reference>
<evidence type="ECO:0000313" key="2">
    <source>
        <dbReference type="EMBL" id="CDE23041.1"/>
    </source>
</evidence>
<dbReference type="Pfam" id="PF02195">
    <property type="entry name" value="ParB_N"/>
    <property type="match status" value="1"/>
</dbReference>
<dbReference type="PANTHER" id="PTHR33375:SF1">
    <property type="entry name" value="CHROMOSOME-PARTITIONING PROTEIN PARB-RELATED"/>
    <property type="match status" value="1"/>
</dbReference>
<evidence type="ECO:0000259" key="1">
    <source>
        <dbReference type="SMART" id="SM00470"/>
    </source>
</evidence>
<gene>
    <name evidence="2" type="ORF">BN631_01511</name>
</gene>
<name>R7G7V9_9FIRM</name>
<dbReference type="InterPro" id="IPR050336">
    <property type="entry name" value="Chromosome_partition/occlusion"/>
</dbReference>
<dbReference type="GO" id="GO:0005694">
    <property type="term" value="C:chromosome"/>
    <property type="evidence" value="ECO:0007669"/>
    <property type="project" value="TreeGrafter"/>
</dbReference>
<dbReference type="InterPro" id="IPR003115">
    <property type="entry name" value="ParB_N"/>
</dbReference>
<comment type="caution">
    <text evidence="2">The sequence shown here is derived from an EMBL/GenBank/DDBJ whole genome shotgun (WGS) entry which is preliminary data.</text>
</comment>
<evidence type="ECO:0000313" key="3">
    <source>
        <dbReference type="Proteomes" id="UP000018093"/>
    </source>
</evidence>
<dbReference type="Proteomes" id="UP000018093">
    <property type="component" value="Unassembled WGS sequence"/>
</dbReference>
<dbReference type="SUPFAM" id="SSF110849">
    <property type="entry name" value="ParB/Sulfiredoxin"/>
    <property type="match status" value="1"/>
</dbReference>
<dbReference type="SMART" id="SM00470">
    <property type="entry name" value="ParB"/>
    <property type="match status" value="1"/>
</dbReference>